<accession>A0A6C0D4L5</accession>
<dbReference type="AlphaFoldDB" id="A0A6C0D4L5"/>
<reference evidence="1" key="1">
    <citation type="journal article" date="2020" name="Nature">
        <title>Giant virus diversity and host interactions through global metagenomics.</title>
        <authorList>
            <person name="Schulz F."/>
            <person name="Roux S."/>
            <person name="Paez-Espino D."/>
            <person name="Jungbluth S."/>
            <person name="Walsh D.A."/>
            <person name="Denef V.J."/>
            <person name="McMahon K.D."/>
            <person name="Konstantinidis K.T."/>
            <person name="Eloe-Fadrosh E.A."/>
            <person name="Kyrpides N.C."/>
            <person name="Woyke T."/>
        </authorList>
    </citation>
    <scope>NUCLEOTIDE SEQUENCE</scope>
    <source>
        <strain evidence="1">GVMAG-M-3300023174-107</strain>
    </source>
</reference>
<evidence type="ECO:0000313" key="1">
    <source>
        <dbReference type="EMBL" id="QHT10645.1"/>
    </source>
</evidence>
<protein>
    <submittedName>
        <fullName evidence="1">Uncharacterized protein</fullName>
    </submittedName>
</protein>
<sequence>MDEASILEEWYKKKTITISELYQVDERYNRYLNRIICWKDNQENDYTYIRTKIIEFVNIDNNAITLAYKTKLMKYIDGEIMVMMNLCLLNDTTI</sequence>
<organism evidence="1">
    <name type="scientific">viral metagenome</name>
    <dbReference type="NCBI Taxonomy" id="1070528"/>
    <lineage>
        <taxon>unclassified sequences</taxon>
        <taxon>metagenomes</taxon>
        <taxon>organismal metagenomes</taxon>
    </lineage>
</organism>
<name>A0A6C0D4L5_9ZZZZ</name>
<dbReference type="EMBL" id="MN739523">
    <property type="protein sequence ID" value="QHT10645.1"/>
    <property type="molecule type" value="Genomic_DNA"/>
</dbReference>
<proteinExistence type="predicted"/>